<sequence>MRFRKICRYRSHQPGKIPAVRKAIPIARGSAAVLTAPPVLRNNPGTALPRVLGKTVALLLAGSVLAGIGISVESTVDPLRTTHAAHALSPGVSLHSRFDADYMGSWQHSSGVRVFCLEMLTPNRAHGADHNFTTVDQLGGYSRPTFKGGTFHYPELSATASAEISWIATRYVTTGNPLDASAAQAAIWKLAAGNHYTGVYRDYLEAILARYDSAHQPLSTSARMLQIITEAQQAIAAEQRSVAAAAENTQIILTQQQQFSGVAELPSGVVSTAIEGGVFVLPDGSETTKLEFGATGLTANRTVSWRGTPAADLGWSRFYPITVTASGARRVTVTGAPRVTTETQFQVSLTAAKPREEVHEFQLRQELQADSAWQPLVTTQTQAEFVPHGGTFADTVTFGAAGGDANWRVAFTGAGERVYAPVTAQGTLYGPFLSDPALNPAATVPAGAPAVGTITLTTSATQGPGSYPVTAPWPALEAGYYTWVWDITAATQDSQVQQPPGGAEPALPRDYSYSDGFGRITERQIVPTRLAFKTQVSTTEVAVGGSFTDAVQAHLAPDSGGWLQGDTGERIPAVLHGQAYYSASEPAQQPAVPTDAIAVGEPLQLTVTGPGEVLQSPAFTVPANLDSGYITVVWCLHEDAQPAAYRGRIASGCDDYGVPSETLRVVKPQVSTQAVPLAAYAGTFHDTAFVTGLLPPAGGEIRFTGYLLPEVGAIKYDDSWQPILTSTGEPARWQAAELAQLTAAEVCEVQPIFTSAWQPVVGPSEVQSPELVAHSTGTVHWVEELRVVDPATATPHTVHRGECGVPHETTRIVSPTVVTKAVPQVFSETEFFDTATVSGPLAVHPDVSYELRFTAYDVTAQVTAGRTDTVAWCTPETQLWESPVIAVNAPGDYRSAPLKVTAATAPRTIFWVETLSLVRAGEQEIVHRGVCGAAHESTVVQPGLLAATGLQHQTALYLGCGLLLAGAVIALAVGTVRASRRGASPHPVKPSR</sequence>
<keyword evidence="1" id="KW-0472">Membrane</keyword>
<dbReference type="Proteomes" id="UP000571183">
    <property type="component" value="Unassembled WGS sequence"/>
</dbReference>
<evidence type="ECO:0000256" key="1">
    <source>
        <dbReference type="SAM" id="Phobius"/>
    </source>
</evidence>
<comment type="caution">
    <text evidence="2">The sequence shown here is derived from an EMBL/GenBank/DDBJ whole genome shotgun (WGS) entry which is preliminary data.</text>
</comment>
<keyword evidence="1" id="KW-1133">Transmembrane helix</keyword>
<proteinExistence type="predicted"/>
<evidence type="ECO:0000313" key="3">
    <source>
        <dbReference type="Proteomes" id="UP000571183"/>
    </source>
</evidence>
<dbReference type="RefSeq" id="WP_183304287.1">
    <property type="nucleotide sequence ID" value="NZ_JACIFD010000003.1"/>
</dbReference>
<protein>
    <recommendedName>
        <fullName evidence="4">Thioester domain-containing protein</fullName>
    </recommendedName>
</protein>
<organism evidence="2 3">
    <name type="scientific">Canibacter oris</name>
    <dbReference type="NCBI Taxonomy" id="1365628"/>
    <lineage>
        <taxon>Bacteria</taxon>
        <taxon>Bacillati</taxon>
        <taxon>Actinomycetota</taxon>
        <taxon>Actinomycetes</taxon>
        <taxon>Micrococcales</taxon>
        <taxon>Microbacteriaceae</taxon>
        <taxon>Canibacter</taxon>
    </lineage>
</organism>
<feature type="transmembrane region" description="Helical" evidence="1">
    <location>
        <begin position="955"/>
        <end position="976"/>
    </location>
</feature>
<keyword evidence="1" id="KW-0812">Transmembrane</keyword>
<dbReference type="EMBL" id="JACIFD010000003">
    <property type="protein sequence ID" value="MBB4071106.1"/>
    <property type="molecule type" value="Genomic_DNA"/>
</dbReference>
<reference evidence="2" key="1">
    <citation type="submission" date="2020-08" db="EMBL/GenBank/DDBJ databases">
        <title>Sequencing the genomes of 1000 actinobacteria strains.</title>
        <authorList>
            <person name="Klenk H.-P."/>
        </authorList>
    </citation>
    <scope>NUCLEOTIDE SEQUENCE [LARGE SCALE GENOMIC DNA]</scope>
    <source>
        <strain evidence="2">DSM 27064</strain>
    </source>
</reference>
<evidence type="ECO:0000313" key="2">
    <source>
        <dbReference type="EMBL" id="MBB4071106.1"/>
    </source>
</evidence>
<gene>
    <name evidence="2" type="ORF">F5897_000394</name>
</gene>
<dbReference type="AlphaFoldDB" id="A0A840DPJ0"/>
<keyword evidence="3" id="KW-1185">Reference proteome</keyword>
<name>A0A840DPJ0_9MICO</name>
<accession>A0A840DPJ0</accession>
<evidence type="ECO:0008006" key="4">
    <source>
        <dbReference type="Google" id="ProtNLM"/>
    </source>
</evidence>